<dbReference type="CDD" id="cd01949">
    <property type="entry name" value="GGDEF"/>
    <property type="match status" value="1"/>
</dbReference>
<comment type="caution">
    <text evidence="4">The sequence shown here is derived from an EMBL/GenBank/DDBJ whole genome shotgun (WGS) entry which is preliminary data.</text>
</comment>
<proteinExistence type="predicted"/>
<gene>
    <name evidence="4" type="ORF">NEE01_20135</name>
</gene>
<keyword evidence="4" id="KW-0808">Transferase</keyword>
<evidence type="ECO:0000313" key="4">
    <source>
        <dbReference type="EMBL" id="MCW6537095.1"/>
    </source>
</evidence>
<dbReference type="InterPro" id="IPR003660">
    <property type="entry name" value="HAMP_dom"/>
</dbReference>
<dbReference type="Pfam" id="PF17152">
    <property type="entry name" value="CHASE8"/>
    <property type="match status" value="1"/>
</dbReference>
<dbReference type="GO" id="GO:0016020">
    <property type="term" value="C:membrane"/>
    <property type="evidence" value="ECO:0007669"/>
    <property type="project" value="InterPro"/>
</dbReference>
<dbReference type="PANTHER" id="PTHR46663:SF2">
    <property type="entry name" value="GGDEF DOMAIN-CONTAINING PROTEIN"/>
    <property type="match status" value="1"/>
</dbReference>
<dbReference type="Pfam" id="PF00990">
    <property type="entry name" value="GGDEF"/>
    <property type="match status" value="1"/>
</dbReference>
<dbReference type="Gene3D" id="3.30.70.270">
    <property type="match status" value="1"/>
</dbReference>
<accession>A0AA42CRU9</accession>
<dbReference type="NCBIfam" id="TIGR00254">
    <property type="entry name" value="GGDEF"/>
    <property type="match status" value="1"/>
</dbReference>
<dbReference type="PROSITE" id="PS50887">
    <property type="entry name" value="GGDEF"/>
    <property type="match status" value="1"/>
</dbReference>
<dbReference type="InterPro" id="IPR000160">
    <property type="entry name" value="GGDEF_dom"/>
</dbReference>
<dbReference type="GO" id="GO:0007165">
    <property type="term" value="P:signal transduction"/>
    <property type="evidence" value="ECO:0007669"/>
    <property type="project" value="InterPro"/>
</dbReference>
<feature type="domain" description="HAMP" evidence="2">
    <location>
        <begin position="180"/>
        <end position="233"/>
    </location>
</feature>
<dbReference type="RefSeq" id="WP_179512482.1">
    <property type="nucleotide sequence ID" value="NZ_JANFAV010000018.1"/>
</dbReference>
<evidence type="ECO:0000256" key="1">
    <source>
        <dbReference type="SAM" id="Phobius"/>
    </source>
</evidence>
<dbReference type="SMART" id="SM00267">
    <property type="entry name" value="GGDEF"/>
    <property type="match status" value="1"/>
</dbReference>
<dbReference type="SMART" id="SM00304">
    <property type="entry name" value="HAMP"/>
    <property type="match status" value="1"/>
</dbReference>
<dbReference type="InterPro" id="IPR033417">
    <property type="entry name" value="CHASE8"/>
</dbReference>
<dbReference type="InterPro" id="IPR029787">
    <property type="entry name" value="Nucleotide_cyclase"/>
</dbReference>
<evidence type="ECO:0000259" key="2">
    <source>
        <dbReference type="PROSITE" id="PS50885"/>
    </source>
</evidence>
<dbReference type="SUPFAM" id="SSF55073">
    <property type="entry name" value="Nucleotide cyclase"/>
    <property type="match status" value="1"/>
</dbReference>
<keyword evidence="1" id="KW-1133">Transmembrane helix</keyword>
<keyword evidence="4" id="KW-0548">Nucleotidyltransferase</keyword>
<protein>
    <submittedName>
        <fullName evidence="4">Diguanylate cyclase</fullName>
        <ecNumber evidence="4">2.7.7.65</ecNumber>
    </submittedName>
</protein>
<keyword evidence="1" id="KW-0812">Transmembrane</keyword>
<dbReference type="EMBL" id="JANFAV010000018">
    <property type="protein sequence ID" value="MCW6537095.1"/>
    <property type="molecule type" value="Genomic_DNA"/>
</dbReference>
<dbReference type="EC" id="2.7.7.65" evidence="4"/>
<feature type="transmembrane region" description="Helical" evidence="1">
    <location>
        <begin position="21"/>
        <end position="40"/>
    </location>
</feature>
<dbReference type="InterPro" id="IPR043128">
    <property type="entry name" value="Rev_trsase/Diguanyl_cyclase"/>
</dbReference>
<sequence length="416" mass="44531">MSAERLPTLGRALARVQQRTMLLTLLLALAGSLLSGVLMVDSYVRQNMRLIGQLAGYSVEPAVVFHDQTAIDDAIRPLLTRGDGVRAVVVTAGGLRVEVRHPEDEAHSTIGSLKDRTAALLWPEPAITRIDHAGRPIGDVRVYAGLGGLDGYLMLGFADGVGALMLAVLLTYPMVRRLHRRIAEPIGAIAAIAHRVQTERALHLRAPRAPIAEIDSLGHDFNALLAELEGWQAHLARENETLAHRAMHDPLTGLANRVVLEERLASELKLAAAAEAGLGVLYIDANRFKEINDQFGHAAGDRLLIEIAARLRGALRQSDLAARVGGDEFAVLIAPPAGPEETQALAARIRATMTPPLVLPGGERIAVSISLGAANFPEDGRDIATLLNAADRAMYADKRAAPGPTIAVVRQSYKPS</sequence>
<feature type="transmembrane region" description="Helical" evidence="1">
    <location>
        <begin position="152"/>
        <end position="172"/>
    </location>
</feature>
<dbReference type="PANTHER" id="PTHR46663">
    <property type="entry name" value="DIGUANYLATE CYCLASE DGCT-RELATED"/>
    <property type="match status" value="1"/>
</dbReference>
<dbReference type="Proteomes" id="UP001165565">
    <property type="component" value="Unassembled WGS sequence"/>
</dbReference>
<dbReference type="InterPro" id="IPR052163">
    <property type="entry name" value="DGC-Regulatory_Protein"/>
</dbReference>
<organism evidence="4 5">
    <name type="scientific">Sphingomonas lycopersici</name>
    <dbReference type="NCBI Taxonomy" id="2951807"/>
    <lineage>
        <taxon>Bacteria</taxon>
        <taxon>Pseudomonadati</taxon>
        <taxon>Pseudomonadota</taxon>
        <taxon>Alphaproteobacteria</taxon>
        <taxon>Sphingomonadales</taxon>
        <taxon>Sphingomonadaceae</taxon>
        <taxon>Sphingomonas</taxon>
    </lineage>
</organism>
<dbReference type="PROSITE" id="PS50885">
    <property type="entry name" value="HAMP"/>
    <property type="match status" value="1"/>
</dbReference>
<name>A0AA42CRU9_9SPHN</name>
<reference evidence="4" key="1">
    <citation type="submission" date="2022-06" db="EMBL/GenBank/DDBJ databases">
        <title>Sphingomonas sp. nov. isolated from rhizosphere soil of tomato.</title>
        <authorList>
            <person name="Dong H."/>
            <person name="Gao R."/>
        </authorList>
    </citation>
    <scope>NUCLEOTIDE SEQUENCE</scope>
    <source>
        <strain evidence="4">MMSM24</strain>
    </source>
</reference>
<feature type="domain" description="GGDEF" evidence="3">
    <location>
        <begin position="276"/>
        <end position="412"/>
    </location>
</feature>
<keyword evidence="5" id="KW-1185">Reference proteome</keyword>
<keyword evidence="1" id="KW-0472">Membrane</keyword>
<dbReference type="GO" id="GO:0052621">
    <property type="term" value="F:diguanylate cyclase activity"/>
    <property type="evidence" value="ECO:0007669"/>
    <property type="project" value="UniProtKB-EC"/>
</dbReference>
<evidence type="ECO:0000313" key="5">
    <source>
        <dbReference type="Proteomes" id="UP001165565"/>
    </source>
</evidence>
<dbReference type="AlphaFoldDB" id="A0AA42CRU9"/>
<evidence type="ECO:0000259" key="3">
    <source>
        <dbReference type="PROSITE" id="PS50887"/>
    </source>
</evidence>